<evidence type="ECO:0000313" key="2">
    <source>
        <dbReference type="EMBL" id="KAJ5271077.1"/>
    </source>
</evidence>
<sequence>MNTQGQFPAEHEPFLHDMRKGSFKSPWSKRPLTGDAYTIVSAPAQRAYFDALAGRQSLKRTNGMIVKRDQHCTSYSWMNSAHREDGS</sequence>
<proteinExistence type="predicted"/>
<keyword evidence="3" id="KW-1185">Reference proteome</keyword>
<organism evidence="2 3">
    <name type="scientific">Penicillium chrysogenum</name>
    <name type="common">Penicillium notatum</name>
    <dbReference type="NCBI Taxonomy" id="5076"/>
    <lineage>
        <taxon>Eukaryota</taxon>
        <taxon>Fungi</taxon>
        <taxon>Dikarya</taxon>
        <taxon>Ascomycota</taxon>
        <taxon>Pezizomycotina</taxon>
        <taxon>Eurotiomycetes</taxon>
        <taxon>Eurotiomycetidae</taxon>
        <taxon>Eurotiales</taxon>
        <taxon>Aspergillaceae</taxon>
        <taxon>Penicillium</taxon>
        <taxon>Penicillium chrysogenum species complex</taxon>
    </lineage>
</organism>
<accession>A0ABQ8WMU5</accession>
<dbReference type="Proteomes" id="UP001220256">
    <property type="component" value="Unassembled WGS sequence"/>
</dbReference>
<dbReference type="EMBL" id="JAPVEB010000003">
    <property type="protein sequence ID" value="KAJ5271077.1"/>
    <property type="molecule type" value="Genomic_DNA"/>
</dbReference>
<evidence type="ECO:0000313" key="3">
    <source>
        <dbReference type="Proteomes" id="UP001220256"/>
    </source>
</evidence>
<protein>
    <submittedName>
        <fullName evidence="2">Uncharacterized protein</fullName>
    </submittedName>
</protein>
<reference evidence="2 3" key="1">
    <citation type="journal article" date="2023" name="IMA Fungus">
        <title>Comparative genomic study of the Penicillium genus elucidates a diverse pangenome and 15 lateral gene transfer events.</title>
        <authorList>
            <person name="Petersen C."/>
            <person name="Sorensen T."/>
            <person name="Nielsen M.R."/>
            <person name="Sondergaard T.E."/>
            <person name="Sorensen J.L."/>
            <person name="Fitzpatrick D.A."/>
            <person name="Frisvad J.C."/>
            <person name="Nielsen K.L."/>
        </authorList>
    </citation>
    <scope>NUCLEOTIDE SEQUENCE [LARGE SCALE GENOMIC DNA]</scope>
    <source>
        <strain evidence="2 3">IBT 3361</strain>
    </source>
</reference>
<gene>
    <name evidence="2" type="ORF">N7505_006835</name>
</gene>
<evidence type="ECO:0000256" key="1">
    <source>
        <dbReference type="SAM" id="MobiDB-lite"/>
    </source>
</evidence>
<feature type="compositionally biased region" description="Basic and acidic residues" evidence="1">
    <location>
        <begin position="9"/>
        <end position="20"/>
    </location>
</feature>
<name>A0ABQ8WMU5_PENCH</name>
<comment type="caution">
    <text evidence="2">The sequence shown here is derived from an EMBL/GenBank/DDBJ whole genome shotgun (WGS) entry which is preliminary data.</text>
</comment>
<feature type="region of interest" description="Disordered" evidence="1">
    <location>
        <begin position="1"/>
        <end position="27"/>
    </location>
</feature>